<dbReference type="PROSITE" id="PS51257">
    <property type="entry name" value="PROKAR_LIPOPROTEIN"/>
    <property type="match status" value="1"/>
</dbReference>
<keyword evidence="1" id="KW-0732">Signal</keyword>
<evidence type="ECO:0000256" key="1">
    <source>
        <dbReference type="SAM" id="SignalP"/>
    </source>
</evidence>
<evidence type="ECO:0000313" key="3">
    <source>
        <dbReference type="Proteomes" id="UP000260644"/>
    </source>
</evidence>
<keyword evidence="3" id="KW-1185">Reference proteome</keyword>
<sequence>MQKSLLLAIGLFALACNNKRAGSNSDSTNNTTGTHQMTKLTGTFQGTIPCADCPGINYQITLFDDHTFSELTSYQAKGMNVEGIPMNVANVENGTWKQLSDSTIMIQRKADNASFLAEDGHLLLLDPKGRRIEGVLAGNYVLNPVEGGDRRTLFAQKRQQGINFTANGNEPGWALDIDHKQIYFHTINGDSIKTALPSPQPNSDSLKVYTTKNITVSIRNTLCTDDMSGLMRPNTVQITYKGKTYRGCGEYLQVK</sequence>
<gene>
    <name evidence="2" type="ORF">DVR12_11275</name>
</gene>
<accession>A0A3E1Y9Q2</accession>
<proteinExistence type="predicted"/>
<reference evidence="2 3" key="1">
    <citation type="submission" date="2018-07" db="EMBL/GenBank/DDBJ databases">
        <title>Chitinophaga K2CV101002-2 sp. nov., isolated from a monsoon evergreen broad-leaved forest soil.</title>
        <authorList>
            <person name="Lv Y."/>
        </authorList>
    </citation>
    <scope>NUCLEOTIDE SEQUENCE [LARGE SCALE GENOMIC DNA]</scope>
    <source>
        <strain evidence="2 3">GDMCC 1.1288</strain>
    </source>
</reference>
<organism evidence="2 3">
    <name type="scientific">Chitinophaga silvatica</name>
    <dbReference type="NCBI Taxonomy" id="2282649"/>
    <lineage>
        <taxon>Bacteria</taxon>
        <taxon>Pseudomonadati</taxon>
        <taxon>Bacteroidota</taxon>
        <taxon>Chitinophagia</taxon>
        <taxon>Chitinophagales</taxon>
        <taxon>Chitinophagaceae</taxon>
        <taxon>Chitinophaga</taxon>
    </lineage>
</organism>
<evidence type="ECO:0000313" key="2">
    <source>
        <dbReference type="EMBL" id="RFS22387.1"/>
    </source>
</evidence>
<feature type="chain" id="PRO_5017807144" description="NlpE-like protein" evidence="1">
    <location>
        <begin position="22"/>
        <end position="255"/>
    </location>
</feature>
<evidence type="ECO:0008006" key="4">
    <source>
        <dbReference type="Google" id="ProtNLM"/>
    </source>
</evidence>
<dbReference type="OrthoDB" id="5348860at2"/>
<comment type="caution">
    <text evidence="2">The sequence shown here is derived from an EMBL/GenBank/DDBJ whole genome shotgun (WGS) entry which is preliminary data.</text>
</comment>
<protein>
    <recommendedName>
        <fullName evidence="4">NlpE-like protein</fullName>
    </recommendedName>
</protein>
<dbReference type="Pfam" id="PF04170">
    <property type="entry name" value="NlpE"/>
    <property type="match status" value="1"/>
</dbReference>
<dbReference type="AlphaFoldDB" id="A0A3E1Y9Q2"/>
<dbReference type="EMBL" id="QPMM01000006">
    <property type="protein sequence ID" value="RFS22387.1"/>
    <property type="molecule type" value="Genomic_DNA"/>
</dbReference>
<dbReference type="RefSeq" id="WP_116975784.1">
    <property type="nucleotide sequence ID" value="NZ_QPMM01000006.1"/>
</dbReference>
<name>A0A3E1Y9Q2_9BACT</name>
<dbReference type="Gene3D" id="2.40.128.640">
    <property type="match status" value="1"/>
</dbReference>
<dbReference type="InterPro" id="IPR007298">
    <property type="entry name" value="Cu-R_lipoprotein_NlpE"/>
</dbReference>
<dbReference type="Proteomes" id="UP000260644">
    <property type="component" value="Unassembled WGS sequence"/>
</dbReference>
<feature type="signal peptide" evidence="1">
    <location>
        <begin position="1"/>
        <end position="21"/>
    </location>
</feature>